<dbReference type="PROSITE" id="PS50888">
    <property type="entry name" value="BHLH"/>
    <property type="match status" value="1"/>
</dbReference>
<dbReference type="EMBL" id="BPVZ01000010">
    <property type="protein sequence ID" value="GKU96448.1"/>
    <property type="molecule type" value="Genomic_DNA"/>
</dbReference>
<feature type="region of interest" description="Disordered" evidence="6">
    <location>
        <begin position="1"/>
        <end position="24"/>
    </location>
</feature>
<reference evidence="8 9" key="1">
    <citation type="journal article" date="2021" name="Commun. Biol.">
        <title>The genome of Shorea leprosula (Dipterocarpaceae) highlights the ecological relevance of drought in aseasonal tropical rainforests.</title>
        <authorList>
            <person name="Ng K.K.S."/>
            <person name="Kobayashi M.J."/>
            <person name="Fawcett J.A."/>
            <person name="Hatakeyama M."/>
            <person name="Paape T."/>
            <person name="Ng C.H."/>
            <person name="Ang C.C."/>
            <person name="Tnah L.H."/>
            <person name="Lee C.T."/>
            <person name="Nishiyama T."/>
            <person name="Sese J."/>
            <person name="O'Brien M.J."/>
            <person name="Copetti D."/>
            <person name="Mohd Noor M.I."/>
            <person name="Ong R.C."/>
            <person name="Putra M."/>
            <person name="Sireger I.Z."/>
            <person name="Indrioko S."/>
            <person name="Kosugi Y."/>
            <person name="Izuno A."/>
            <person name="Isagi Y."/>
            <person name="Lee S.L."/>
            <person name="Shimizu K.K."/>
        </authorList>
    </citation>
    <scope>NUCLEOTIDE SEQUENCE [LARGE SCALE GENOMIC DNA]</scope>
    <source>
        <strain evidence="8">214</strain>
    </source>
</reference>
<dbReference type="GO" id="GO:0090575">
    <property type="term" value="C:RNA polymerase II transcription regulator complex"/>
    <property type="evidence" value="ECO:0007669"/>
    <property type="project" value="TreeGrafter"/>
</dbReference>
<protein>
    <recommendedName>
        <fullName evidence="7">BHLH domain-containing protein</fullName>
    </recommendedName>
</protein>
<evidence type="ECO:0000313" key="8">
    <source>
        <dbReference type="EMBL" id="GKU96448.1"/>
    </source>
</evidence>
<dbReference type="InterPro" id="IPR011598">
    <property type="entry name" value="bHLH_dom"/>
</dbReference>
<name>A0AAV5IEY0_9ROSI</name>
<dbReference type="CDD" id="cd18914">
    <property type="entry name" value="bHLH_AtORG2_like"/>
    <property type="match status" value="1"/>
</dbReference>
<evidence type="ECO:0000256" key="2">
    <source>
        <dbReference type="ARBA" id="ARBA00023015"/>
    </source>
</evidence>
<sequence>MEEKEKGKTTSSSTKVERKVIEKNRRDQMKHLYSSLNSLLPHQPSKKPLTVPDQIDEAVDYIKSMQKRLKECEERREELTGRKRVRGCSNIYGSDAAGSSSKSAEIKIHEMGSDLQIFLITGLENKFIFYDIIRILHEQGAEVENATYSTWGDKIFHVLHAKNGGVGGEKITEILNKFVYGSTNTEEEPSNDLWEYWDSLEL</sequence>
<keyword evidence="3" id="KW-0804">Transcription</keyword>
<feature type="compositionally biased region" description="Basic and acidic residues" evidence="6">
    <location>
        <begin position="15"/>
        <end position="24"/>
    </location>
</feature>
<dbReference type="Proteomes" id="UP001054252">
    <property type="component" value="Unassembled WGS sequence"/>
</dbReference>
<keyword evidence="2" id="KW-0805">Transcription regulation</keyword>
<dbReference type="AlphaFoldDB" id="A0AAV5IEY0"/>
<dbReference type="SUPFAM" id="SSF47459">
    <property type="entry name" value="HLH, helix-loop-helix DNA-binding domain"/>
    <property type="match status" value="1"/>
</dbReference>
<dbReference type="GO" id="GO:0000977">
    <property type="term" value="F:RNA polymerase II transcription regulatory region sequence-specific DNA binding"/>
    <property type="evidence" value="ECO:0007669"/>
    <property type="project" value="TreeGrafter"/>
</dbReference>
<feature type="coiled-coil region" evidence="5">
    <location>
        <begin position="55"/>
        <end position="82"/>
    </location>
</feature>
<evidence type="ECO:0000256" key="5">
    <source>
        <dbReference type="SAM" id="Coils"/>
    </source>
</evidence>
<dbReference type="GO" id="GO:0046983">
    <property type="term" value="F:protein dimerization activity"/>
    <property type="evidence" value="ECO:0007669"/>
    <property type="project" value="InterPro"/>
</dbReference>
<dbReference type="PANTHER" id="PTHR13935:SF63">
    <property type="entry name" value="BHLH DOMAIN-CONTAINING PROTEIN"/>
    <property type="match status" value="1"/>
</dbReference>
<evidence type="ECO:0000313" key="9">
    <source>
        <dbReference type="Proteomes" id="UP001054252"/>
    </source>
</evidence>
<organism evidence="8 9">
    <name type="scientific">Rubroshorea leprosula</name>
    <dbReference type="NCBI Taxonomy" id="152421"/>
    <lineage>
        <taxon>Eukaryota</taxon>
        <taxon>Viridiplantae</taxon>
        <taxon>Streptophyta</taxon>
        <taxon>Embryophyta</taxon>
        <taxon>Tracheophyta</taxon>
        <taxon>Spermatophyta</taxon>
        <taxon>Magnoliopsida</taxon>
        <taxon>eudicotyledons</taxon>
        <taxon>Gunneridae</taxon>
        <taxon>Pentapetalae</taxon>
        <taxon>rosids</taxon>
        <taxon>malvids</taxon>
        <taxon>Malvales</taxon>
        <taxon>Dipterocarpaceae</taxon>
        <taxon>Rubroshorea</taxon>
    </lineage>
</organism>
<accession>A0AAV5IEY0</accession>
<evidence type="ECO:0000256" key="6">
    <source>
        <dbReference type="SAM" id="MobiDB-lite"/>
    </source>
</evidence>
<comment type="subcellular location">
    <subcellularLocation>
        <location evidence="1">Nucleus</location>
    </subcellularLocation>
</comment>
<comment type="caution">
    <text evidence="8">The sequence shown here is derived from an EMBL/GenBank/DDBJ whole genome shotgun (WGS) entry which is preliminary data.</text>
</comment>
<evidence type="ECO:0000256" key="4">
    <source>
        <dbReference type="ARBA" id="ARBA00023242"/>
    </source>
</evidence>
<proteinExistence type="predicted"/>
<evidence type="ECO:0000256" key="1">
    <source>
        <dbReference type="ARBA" id="ARBA00004123"/>
    </source>
</evidence>
<gene>
    <name evidence="8" type="ORF">SLEP1_g9681</name>
</gene>
<dbReference type="PANTHER" id="PTHR13935">
    <property type="entry name" value="ACHAETE-SCUTE TRANSCRIPTION FACTOR-RELATED"/>
    <property type="match status" value="1"/>
</dbReference>
<keyword evidence="4" id="KW-0539">Nucleus</keyword>
<dbReference type="Gene3D" id="4.10.280.10">
    <property type="entry name" value="Helix-loop-helix DNA-binding domain"/>
    <property type="match status" value="1"/>
</dbReference>
<dbReference type="GO" id="GO:0000981">
    <property type="term" value="F:DNA-binding transcription factor activity, RNA polymerase II-specific"/>
    <property type="evidence" value="ECO:0007669"/>
    <property type="project" value="TreeGrafter"/>
</dbReference>
<dbReference type="SMART" id="SM00353">
    <property type="entry name" value="HLH"/>
    <property type="match status" value="1"/>
</dbReference>
<keyword evidence="9" id="KW-1185">Reference proteome</keyword>
<dbReference type="InterPro" id="IPR036638">
    <property type="entry name" value="HLH_DNA-bd_sf"/>
</dbReference>
<keyword evidence="5" id="KW-0175">Coiled coil</keyword>
<feature type="domain" description="BHLH" evidence="7">
    <location>
        <begin position="13"/>
        <end position="65"/>
    </location>
</feature>
<evidence type="ECO:0000256" key="3">
    <source>
        <dbReference type="ARBA" id="ARBA00023163"/>
    </source>
</evidence>
<dbReference type="InterPro" id="IPR015660">
    <property type="entry name" value="MASH1/Ascl1a-like"/>
</dbReference>
<evidence type="ECO:0000259" key="7">
    <source>
        <dbReference type="PROSITE" id="PS50888"/>
    </source>
</evidence>
<dbReference type="Pfam" id="PF00010">
    <property type="entry name" value="HLH"/>
    <property type="match status" value="1"/>
</dbReference>